<keyword evidence="5" id="KW-1185">Reference proteome</keyword>
<feature type="region of interest" description="Disordered" evidence="1">
    <location>
        <begin position="64"/>
        <end position="152"/>
    </location>
</feature>
<proteinExistence type="predicted"/>
<feature type="compositionally biased region" description="Polar residues" evidence="1">
    <location>
        <begin position="105"/>
        <end position="126"/>
    </location>
</feature>
<name>A0A402AGG0_9CHLR</name>
<feature type="region of interest" description="Disordered" evidence="1">
    <location>
        <begin position="200"/>
        <end position="257"/>
    </location>
</feature>
<gene>
    <name evidence="4" type="ORF">KDK_20110</name>
</gene>
<keyword evidence="2" id="KW-0472">Membrane</keyword>
<feature type="compositionally biased region" description="Low complexity" evidence="1">
    <location>
        <begin position="415"/>
        <end position="428"/>
    </location>
</feature>
<feature type="region of interest" description="Disordered" evidence="1">
    <location>
        <begin position="288"/>
        <end position="465"/>
    </location>
</feature>
<feature type="domain" description="Baseplate protein J-like barrel" evidence="3">
    <location>
        <begin position="556"/>
        <end position="641"/>
    </location>
</feature>
<dbReference type="Proteomes" id="UP000287188">
    <property type="component" value="Unassembled WGS sequence"/>
</dbReference>
<dbReference type="RefSeq" id="WP_126549780.1">
    <property type="nucleotide sequence ID" value="NZ_BIFS01000001.1"/>
</dbReference>
<evidence type="ECO:0000313" key="4">
    <source>
        <dbReference type="EMBL" id="GCE18211.1"/>
    </source>
</evidence>
<feature type="compositionally biased region" description="Polar residues" evidence="1">
    <location>
        <begin position="223"/>
        <end position="232"/>
    </location>
</feature>
<sequence>MNVEQLQTRKVTLVVPAQTQLRSHVAWKLLYARARELGKDVLIVSSDPQVRSVAHAVKFNVAHSLETSQQGRSRPTGRPVRNGSPTNRARPGGTSQRPTGGRAARSTNTLRPRQAGSRNSANLENQNSEREQLRQQPPSAPHSDPSSTFQLPEEDYEQPYDYQMHATPPIRPLSPDQIEEPDLLLEDYALTQNIRMAAGEANSDPGFEAPASQARSKKEARPTSKSQASHQSLDAEDGDPFLAMEDKQPPPIVEQRGGAVIEGPSHYDHVIQDVSEAPTSIIGNQFDFDADEDDVLPPPRSKGAKNRDRQATSKEARQPANKESNIRELPRQSGEATRQRRSGKMVPPAAMTPSQRLRAEDLDDDDLPPVQDRPTQIQDRDAFIYESPSRTSHKSPDSIALPGGRPRSYGARSGQMQRPAAEPRQAQATSLRPSGVLRPSKQLPTGRPSQDLRSRKPQPLRKPGKKRGNALVWIIAAIFICLVLAVGLGAYLLPTATATITIAAQNYSQPISVLASPDTVQGAIPAHQLVHEFTKTSAEPVTGNRLVGTAKASGNVCFSNNGGIDIIIPTGSDVSTPGANGVLFKTTAEVSIPKQTLCTNVPLPVPVEAVQPGESGNVQAGSVTIIPDTTLDSIAKANNTTTAQLKLSVINTDDIKGGGMEPVAAVADKDLTNARNDLHKQLQGEIDAWVKSLPQNGALGPVTTTDTLVNPPTKDTIIQDGKTFPAQISVKATVLFVNNTDLQNAARTQLTSAMQKDKAFAKDVILSDAKQPISISKLKQQPAGKNELKLNYTATAMIGGAFDENALRQQIAGQTADSANHLLKLNNKGIQNTHIDIQPGFFPWLPFYSNHIDIKVVPGTVPLKG</sequence>
<evidence type="ECO:0000259" key="3">
    <source>
        <dbReference type="Pfam" id="PF04865"/>
    </source>
</evidence>
<organism evidence="4 5">
    <name type="scientific">Dictyobacter kobayashii</name>
    <dbReference type="NCBI Taxonomy" id="2014872"/>
    <lineage>
        <taxon>Bacteria</taxon>
        <taxon>Bacillati</taxon>
        <taxon>Chloroflexota</taxon>
        <taxon>Ktedonobacteria</taxon>
        <taxon>Ktedonobacterales</taxon>
        <taxon>Dictyobacteraceae</taxon>
        <taxon>Dictyobacter</taxon>
    </lineage>
</organism>
<dbReference type="Pfam" id="PF04865">
    <property type="entry name" value="Baseplate_J"/>
    <property type="match status" value="1"/>
</dbReference>
<evidence type="ECO:0000256" key="1">
    <source>
        <dbReference type="SAM" id="MobiDB-lite"/>
    </source>
</evidence>
<dbReference type="InterPro" id="IPR006949">
    <property type="entry name" value="Barrel_Baseplate_J-like"/>
</dbReference>
<feature type="compositionally biased region" description="Basic residues" evidence="1">
    <location>
        <begin position="455"/>
        <end position="465"/>
    </location>
</feature>
<dbReference type="EMBL" id="BIFS01000001">
    <property type="protein sequence ID" value="GCE18211.1"/>
    <property type="molecule type" value="Genomic_DNA"/>
</dbReference>
<feature type="compositionally biased region" description="Polar residues" evidence="1">
    <location>
        <begin position="83"/>
        <end position="98"/>
    </location>
</feature>
<feature type="transmembrane region" description="Helical" evidence="2">
    <location>
        <begin position="470"/>
        <end position="493"/>
    </location>
</feature>
<keyword evidence="2" id="KW-1133">Transmembrane helix</keyword>
<dbReference type="OrthoDB" id="137507at2"/>
<comment type="caution">
    <text evidence="4">The sequence shown here is derived from an EMBL/GenBank/DDBJ whole genome shotgun (WGS) entry which is preliminary data.</text>
</comment>
<accession>A0A402AGG0</accession>
<protein>
    <recommendedName>
        <fullName evidence="3">Baseplate protein J-like barrel domain-containing protein</fullName>
    </recommendedName>
</protein>
<evidence type="ECO:0000256" key="2">
    <source>
        <dbReference type="SAM" id="Phobius"/>
    </source>
</evidence>
<feature type="compositionally biased region" description="Basic and acidic residues" evidence="1">
    <location>
        <begin position="305"/>
        <end position="317"/>
    </location>
</feature>
<keyword evidence="2" id="KW-0812">Transmembrane</keyword>
<dbReference type="AlphaFoldDB" id="A0A402AGG0"/>
<evidence type="ECO:0000313" key="5">
    <source>
        <dbReference type="Proteomes" id="UP000287188"/>
    </source>
</evidence>
<reference evidence="5" key="1">
    <citation type="submission" date="2018-12" db="EMBL/GenBank/DDBJ databases">
        <title>Tengunoibacter tsumagoiensis gen. nov., sp. nov., Dictyobacter kobayashii sp. nov., D. alpinus sp. nov., and D. joshuensis sp. nov. and description of Dictyobacteraceae fam. nov. within the order Ktedonobacterales isolated from Tengu-no-mugimeshi.</title>
        <authorList>
            <person name="Wang C.M."/>
            <person name="Zheng Y."/>
            <person name="Sakai Y."/>
            <person name="Toyoda A."/>
            <person name="Minakuchi Y."/>
            <person name="Abe K."/>
            <person name="Yokota A."/>
            <person name="Yabe S."/>
        </authorList>
    </citation>
    <scope>NUCLEOTIDE SEQUENCE [LARGE SCALE GENOMIC DNA]</scope>
    <source>
        <strain evidence="5">Uno11</strain>
    </source>
</reference>